<proteinExistence type="predicted"/>
<keyword evidence="2" id="KW-1185">Reference proteome</keyword>
<accession>A0A7J7LXH2</accession>
<dbReference type="OrthoDB" id="1433817at2759"/>
<dbReference type="Proteomes" id="UP000541444">
    <property type="component" value="Unassembled WGS sequence"/>
</dbReference>
<dbReference type="AlphaFoldDB" id="A0A7J7LXH2"/>
<evidence type="ECO:0000313" key="1">
    <source>
        <dbReference type="EMBL" id="KAF6147305.1"/>
    </source>
</evidence>
<comment type="caution">
    <text evidence="1">The sequence shown here is derived from an EMBL/GenBank/DDBJ whole genome shotgun (WGS) entry which is preliminary data.</text>
</comment>
<name>A0A7J7LXH2_9MAGN</name>
<dbReference type="EMBL" id="JACGCM010001927">
    <property type="protein sequence ID" value="KAF6147305.1"/>
    <property type="molecule type" value="Genomic_DNA"/>
</dbReference>
<gene>
    <name evidence="1" type="ORF">GIB67_009788</name>
</gene>
<evidence type="ECO:0000313" key="2">
    <source>
        <dbReference type="Proteomes" id="UP000541444"/>
    </source>
</evidence>
<organism evidence="1 2">
    <name type="scientific">Kingdonia uniflora</name>
    <dbReference type="NCBI Taxonomy" id="39325"/>
    <lineage>
        <taxon>Eukaryota</taxon>
        <taxon>Viridiplantae</taxon>
        <taxon>Streptophyta</taxon>
        <taxon>Embryophyta</taxon>
        <taxon>Tracheophyta</taxon>
        <taxon>Spermatophyta</taxon>
        <taxon>Magnoliopsida</taxon>
        <taxon>Ranunculales</taxon>
        <taxon>Circaeasteraceae</taxon>
        <taxon>Kingdonia</taxon>
    </lineage>
</organism>
<reference evidence="1 2" key="1">
    <citation type="journal article" date="2020" name="IScience">
        <title>Genome Sequencing of the Endangered Kingdonia uniflora (Circaeasteraceae, Ranunculales) Reveals Potential Mechanisms of Evolutionary Specialization.</title>
        <authorList>
            <person name="Sun Y."/>
            <person name="Deng T."/>
            <person name="Zhang A."/>
            <person name="Moore M.J."/>
            <person name="Landis J.B."/>
            <person name="Lin N."/>
            <person name="Zhang H."/>
            <person name="Zhang X."/>
            <person name="Huang J."/>
            <person name="Zhang X."/>
            <person name="Sun H."/>
            <person name="Wang H."/>
        </authorList>
    </citation>
    <scope>NUCLEOTIDE SEQUENCE [LARGE SCALE GENOMIC DNA]</scope>
    <source>
        <strain evidence="1">TB1705</strain>
        <tissue evidence="1">Leaf</tissue>
    </source>
</reference>
<protein>
    <submittedName>
        <fullName evidence="1">Uncharacterized protein</fullName>
    </submittedName>
</protein>
<sequence length="174" mass="19895">MAIFKWPMAAIIEGEKIIRNFLSSGDPAKKKLLTVKWDTVCKHPSEGGIGIHGLRETNQAMLMKLGWAFLTDQDPWANFLRAKFLRKEGAPIQYTKKSSIWTGLKEAIVPVKDNSKWIIGSGKDIDFWRDCWGSDVAITEILNINPNIWKHYNAKLSQIIYQNTWLPLLKLLIS</sequence>